<feature type="region of interest" description="Disordered" evidence="1">
    <location>
        <begin position="43"/>
        <end position="81"/>
    </location>
</feature>
<comment type="caution">
    <text evidence="2">The sequence shown here is derived from an EMBL/GenBank/DDBJ whole genome shotgun (WGS) entry which is preliminary data.</text>
</comment>
<dbReference type="AlphaFoldDB" id="A0AB34GGG6"/>
<dbReference type="Proteomes" id="UP001159641">
    <property type="component" value="Unassembled WGS sequence"/>
</dbReference>
<proteinExistence type="predicted"/>
<protein>
    <submittedName>
        <fullName evidence="2">Uncharacterized protein</fullName>
    </submittedName>
</protein>
<sequence length="129" mass="13419">MASSCASIDIEDATQHLRDILKLDRPAGGEPERWGWVLGERAEGRCGPRPPSWPSGHSGPALHPPGCVSAEGEAPSLSSQSPPGVLAATSLVFLELARVPYPFATVQRPSLGSVCGVLGLDLGAVLKSR</sequence>
<name>A0AB34GGG6_ESCRO</name>
<evidence type="ECO:0000313" key="3">
    <source>
        <dbReference type="Proteomes" id="UP001159641"/>
    </source>
</evidence>
<accession>A0AB34GGG6</accession>
<evidence type="ECO:0000256" key="1">
    <source>
        <dbReference type="SAM" id="MobiDB-lite"/>
    </source>
</evidence>
<reference evidence="2 3" key="1">
    <citation type="submission" date="2022-11" db="EMBL/GenBank/DDBJ databases">
        <title>Whole genome sequence of Eschrichtius robustus ER-17-0199.</title>
        <authorList>
            <person name="Bruniche-Olsen A."/>
            <person name="Black A.N."/>
            <person name="Fields C.J."/>
            <person name="Walden K."/>
            <person name="Dewoody J.A."/>
        </authorList>
    </citation>
    <scope>NUCLEOTIDE SEQUENCE [LARGE SCALE GENOMIC DNA]</scope>
    <source>
        <strain evidence="2">ER-17-0199</strain>
        <tissue evidence="2">Blubber</tissue>
    </source>
</reference>
<organism evidence="2 3">
    <name type="scientific">Eschrichtius robustus</name>
    <name type="common">California gray whale</name>
    <name type="synonym">Eschrichtius gibbosus</name>
    <dbReference type="NCBI Taxonomy" id="9764"/>
    <lineage>
        <taxon>Eukaryota</taxon>
        <taxon>Metazoa</taxon>
        <taxon>Chordata</taxon>
        <taxon>Craniata</taxon>
        <taxon>Vertebrata</taxon>
        <taxon>Euteleostomi</taxon>
        <taxon>Mammalia</taxon>
        <taxon>Eutheria</taxon>
        <taxon>Laurasiatheria</taxon>
        <taxon>Artiodactyla</taxon>
        <taxon>Whippomorpha</taxon>
        <taxon>Cetacea</taxon>
        <taxon>Mysticeti</taxon>
        <taxon>Eschrichtiidae</taxon>
        <taxon>Eschrichtius</taxon>
    </lineage>
</organism>
<dbReference type="EMBL" id="JAIQCJ010002278">
    <property type="protein sequence ID" value="KAJ8777965.1"/>
    <property type="molecule type" value="Genomic_DNA"/>
</dbReference>
<gene>
    <name evidence="2" type="ORF">J1605_014070</name>
</gene>
<keyword evidence="3" id="KW-1185">Reference proteome</keyword>
<evidence type="ECO:0000313" key="2">
    <source>
        <dbReference type="EMBL" id="KAJ8777965.1"/>
    </source>
</evidence>